<evidence type="ECO:0000313" key="3">
    <source>
        <dbReference type="Proteomes" id="UP000436088"/>
    </source>
</evidence>
<keyword evidence="3" id="KW-1185">Reference proteome</keyword>
<dbReference type="EMBL" id="VEPZ02000983">
    <property type="protein sequence ID" value="KAE8705174.1"/>
    <property type="molecule type" value="Genomic_DNA"/>
</dbReference>
<dbReference type="Proteomes" id="UP000436088">
    <property type="component" value="Unassembled WGS sequence"/>
</dbReference>
<reference evidence="2" key="1">
    <citation type="submission" date="2019-09" db="EMBL/GenBank/DDBJ databases">
        <title>Draft genome information of white flower Hibiscus syriacus.</title>
        <authorList>
            <person name="Kim Y.-M."/>
        </authorList>
    </citation>
    <scope>NUCLEOTIDE SEQUENCE [LARGE SCALE GENOMIC DNA]</scope>
    <source>
        <strain evidence="2">YM2019G1</strain>
    </source>
</reference>
<evidence type="ECO:0000259" key="1">
    <source>
        <dbReference type="Pfam" id="PF25019"/>
    </source>
</evidence>
<comment type="caution">
    <text evidence="2">The sequence shown here is derived from an EMBL/GenBank/DDBJ whole genome shotgun (WGS) entry which is preliminary data.</text>
</comment>
<gene>
    <name evidence="2" type="ORF">F3Y22_tig00110430pilonHSYRG00365</name>
</gene>
<sequence length="164" mass="18619">MNSKEKACHLTLIHDEAAAIPAPVFDVKSCVADLILNDTSTVGASLAKLLDRMTCLRILSFKYMNVDTKVLYKSYELLRRIGKLINVRHLKCSLGDLRNLIHLRGDLEIKGLGNVAELCVAKKAQLWTKHDLRGLRLKFDPHEIQQVKLEDKSMYSKLCNHLHT</sequence>
<feature type="domain" description="R13L1/DRL21-like LRR repeat region" evidence="1">
    <location>
        <begin position="94"/>
        <end position="161"/>
    </location>
</feature>
<organism evidence="2 3">
    <name type="scientific">Hibiscus syriacus</name>
    <name type="common">Rose of Sharon</name>
    <dbReference type="NCBI Taxonomy" id="106335"/>
    <lineage>
        <taxon>Eukaryota</taxon>
        <taxon>Viridiplantae</taxon>
        <taxon>Streptophyta</taxon>
        <taxon>Embryophyta</taxon>
        <taxon>Tracheophyta</taxon>
        <taxon>Spermatophyta</taxon>
        <taxon>Magnoliopsida</taxon>
        <taxon>eudicotyledons</taxon>
        <taxon>Gunneridae</taxon>
        <taxon>Pentapetalae</taxon>
        <taxon>rosids</taxon>
        <taxon>malvids</taxon>
        <taxon>Malvales</taxon>
        <taxon>Malvaceae</taxon>
        <taxon>Malvoideae</taxon>
        <taxon>Hibiscus</taxon>
    </lineage>
</organism>
<protein>
    <recommendedName>
        <fullName evidence="1">R13L1/DRL21-like LRR repeat region domain-containing protein</fullName>
    </recommendedName>
</protein>
<dbReference type="AlphaFoldDB" id="A0A6A3AKN0"/>
<dbReference type="Pfam" id="PF25019">
    <property type="entry name" value="LRR_R13L1-DRL21"/>
    <property type="match status" value="1"/>
</dbReference>
<accession>A0A6A3AKN0</accession>
<name>A0A6A3AKN0_HIBSY</name>
<evidence type="ECO:0000313" key="2">
    <source>
        <dbReference type="EMBL" id="KAE8705174.1"/>
    </source>
</evidence>
<proteinExistence type="predicted"/>
<dbReference type="InterPro" id="IPR056789">
    <property type="entry name" value="LRR_R13L1-DRL21"/>
</dbReference>